<dbReference type="GO" id="GO:0030976">
    <property type="term" value="F:thiamine pyrophosphate binding"/>
    <property type="evidence" value="ECO:0007669"/>
    <property type="project" value="TreeGrafter"/>
</dbReference>
<dbReference type="Pfam" id="PF13416">
    <property type="entry name" value="SBP_bac_8"/>
    <property type="match status" value="1"/>
</dbReference>
<dbReference type="EMBL" id="MZMT01000005">
    <property type="protein sequence ID" value="PIO46236.1"/>
    <property type="molecule type" value="Genomic_DNA"/>
</dbReference>
<comment type="subcellular location">
    <subcellularLocation>
        <location evidence="1">Periplasm</location>
    </subcellularLocation>
</comment>
<dbReference type="PANTHER" id="PTHR30006">
    <property type="entry name" value="THIAMINE-BINDING PERIPLASMIC PROTEIN-RELATED"/>
    <property type="match status" value="1"/>
</dbReference>
<dbReference type="CDD" id="cd13589">
    <property type="entry name" value="PBP2_polyamine_RpCGA009"/>
    <property type="match status" value="1"/>
</dbReference>
<evidence type="ECO:0000256" key="3">
    <source>
        <dbReference type="ARBA" id="ARBA00022448"/>
    </source>
</evidence>
<dbReference type="Proteomes" id="UP000232163">
    <property type="component" value="Unassembled WGS sequence"/>
</dbReference>
<sequence>MRTRTRVGWLRPKLLWGVFATLCLMPGNGAIATGQVVIATTGGAYELALREAWFDPFTKETGISVVTVAGSNTQMRAKAAAMVQADNVTWDLYLQGEVQASSDQHHQSAQDLSSFCQQFSGRSDLPVDACTAAGVRLLSNATLLAFRSDAFKGRPPESWADMWDTERFPGGRSFPNFDDPWRVMAAALLADGVPRQSLFPLDIDRALAKLERIRPSVSLWWKSGDQSVQGFRTGDYSLGQIWLTRAQALKSEGQPIAWSYKASFLVADRVALIKNAPNQDNALKLLAYWLNSPKAQAKVCEVLSCTPPSSAAVELMSPQARAAMPNSKDIKDYVVVPDAKWINQNAAKMLERWNAWIQ</sequence>
<dbReference type="GO" id="GO:0030975">
    <property type="term" value="F:thiamine binding"/>
    <property type="evidence" value="ECO:0007669"/>
    <property type="project" value="TreeGrafter"/>
</dbReference>
<dbReference type="InterPro" id="IPR006059">
    <property type="entry name" value="SBP"/>
</dbReference>
<dbReference type="Gene3D" id="3.40.190.10">
    <property type="entry name" value="Periplasmic binding protein-like II"/>
    <property type="match status" value="2"/>
</dbReference>
<evidence type="ECO:0000256" key="5">
    <source>
        <dbReference type="ARBA" id="ARBA00022764"/>
    </source>
</evidence>
<reference evidence="6 7" key="1">
    <citation type="journal article" date="2017" name="Int J Environ Stud">
        <title>Does the Miocene-Pliocene relict legume Oxytropis triphylla form nitrogen-fixing nodules with a combination of bacterial strains?</title>
        <authorList>
            <person name="Safronova V."/>
            <person name="Belimov A."/>
            <person name="Sazanova A."/>
            <person name="Kuznetsova I."/>
            <person name="Popova J."/>
            <person name="Andronov E."/>
            <person name="Verkhozina A."/>
            <person name="Tikhonovich I."/>
        </authorList>
    </citation>
    <scope>NUCLEOTIDE SEQUENCE [LARGE SCALE GENOMIC DNA]</scope>
    <source>
        <strain evidence="6 7">Tri-38</strain>
    </source>
</reference>
<gene>
    <name evidence="6" type="ORF">B5P45_03685</name>
</gene>
<keyword evidence="4" id="KW-0732">Signal</keyword>
<proteinExistence type="inferred from homology"/>
<dbReference type="PANTHER" id="PTHR30006:SF3">
    <property type="entry name" value="THIAMINE-BINDING PERIPLASMIC PROTEIN"/>
    <property type="match status" value="1"/>
</dbReference>
<keyword evidence="3" id="KW-0813">Transport</keyword>
<dbReference type="KEGG" id="pht:BLM14_22070"/>
<keyword evidence="5" id="KW-0574">Periplasm</keyword>
<protein>
    <submittedName>
        <fullName evidence="6">ABC transporter substrate-binding protein</fullName>
    </submittedName>
</protein>
<dbReference type="AlphaFoldDB" id="A0A2N9W3B8"/>
<evidence type="ECO:0000256" key="2">
    <source>
        <dbReference type="ARBA" id="ARBA00008520"/>
    </source>
</evidence>
<dbReference type="GO" id="GO:0015888">
    <property type="term" value="P:thiamine transport"/>
    <property type="evidence" value="ECO:0007669"/>
    <property type="project" value="TreeGrafter"/>
</dbReference>
<evidence type="ECO:0000256" key="1">
    <source>
        <dbReference type="ARBA" id="ARBA00004418"/>
    </source>
</evidence>
<dbReference type="SUPFAM" id="SSF53850">
    <property type="entry name" value="Periplasmic binding protein-like II"/>
    <property type="match status" value="1"/>
</dbReference>
<organism evidence="6 7">
    <name type="scientific">Phyllobacterium zundukense</name>
    <dbReference type="NCBI Taxonomy" id="1867719"/>
    <lineage>
        <taxon>Bacteria</taxon>
        <taxon>Pseudomonadati</taxon>
        <taxon>Pseudomonadota</taxon>
        <taxon>Alphaproteobacteria</taxon>
        <taxon>Hyphomicrobiales</taxon>
        <taxon>Phyllobacteriaceae</taxon>
        <taxon>Phyllobacterium</taxon>
    </lineage>
</organism>
<evidence type="ECO:0000313" key="7">
    <source>
        <dbReference type="Proteomes" id="UP000232163"/>
    </source>
</evidence>
<dbReference type="GO" id="GO:0030288">
    <property type="term" value="C:outer membrane-bounded periplasmic space"/>
    <property type="evidence" value="ECO:0007669"/>
    <property type="project" value="TreeGrafter"/>
</dbReference>
<keyword evidence="7" id="KW-1185">Reference proteome</keyword>
<evidence type="ECO:0000313" key="6">
    <source>
        <dbReference type="EMBL" id="PIO46236.1"/>
    </source>
</evidence>
<name>A0A2N9W3B8_9HYPH</name>
<dbReference type="RefSeq" id="WP_418314255.1">
    <property type="nucleotide sequence ID" value="NZ_CP017941.1"/>
</dbReference>
<evidence type="ECO:0000256" key="4">
    <source>
        <dbReference type="ARBA" id="ARBA00022729"/>
    </source>
</evidence>
<accession>A0A2N9W3B8</accession>
<comment type="caution">
    <text evidence="6">The sequence shown here is derived from an EMBL/GenBank/DDBJ whole genome shotgun (WGS) entry which is preliminary data.</text>
</comment>
<comment type="similarity">
    <text evidence="2">Belongs to the bacterial solute-binding protein 1 family.</text>
</comment>